<dbReference type="GO" id="GO:0005525">
    <property type="term" value="F:GTP binding"/>
    <property type="evidence" value="ECO:0007669"/>
    <property type="project" value="TreeGrafter"/>
</dbReference>
<comment type="subcellular location">
    <subcellularLocation>
        <location evidence="1">Nucleus</location>
        <location evidence="1">Nucleolus</location>
    </subcellularLocation>
</comment>
<feature type="region of interest" description="Disordered" evidence="5">
    <location>
        <begin position="368"/>
        <end position="391"/>
    </location>
</feature>
<dbReference type="InterPro" id="IPR039761">
    <property type="entry name" value="Bms1/Tsr1"/>
</dbReference>
<proteinExistence type="inferred from homology"/>
<feature type="compositionally biased region" description="Acidic residues" evidence="5">
    <location>
        <begin position="370"/>
        <end position="391"/>
    </location>
</feature>
<dbReference type="PANTHER" id="PTHR12858">
    <property type="entry name" value="RIBOSOME BIOGENESIS PROTEIN"/>
    <property type="match status" value="1"/>
</dbReference>
<dbReference type="InterPro" id="IPR012948">
    <property type="entry name" value="AARP2CN"/>
</dbReference>
<sequence length="753" mass="84066">MSDNHRHRSGPLKQKNKKHKAGRHDTKTFLTKKSGGKVERAPLKANKISVMGNKAQRLQKAKQWQQKKKEEVWNRNRHGGLAGAPKIIALVPLGPSADLDAVRNCILETATNIEYSDDSKQLGRYTHAFFAQHKQKLAILESGHDVLGILDLAKVADVVVFVLPMHHGPDAAVSADGDALISAIRAQGLCAPVGVIQGLEAHSAKVESDCRKYGHRFFTTEFGDAIKVAQGNNNVQVIRAVMTAQPKLLHWREIRSYMHAANVQYMPESSELHVTGYIRGRPLSVNHLIHLTDIGTFQMSHIASGADPSVVLATADPTKRDDLQYEADVDTFAAEQTWPTEEELKEAAANREEAEVVGMSSYQAAWHVDGDDDGDDANMDGDHDDDDANDLPDQEFCKVGAETMTEAGDDDDEDDMSLGDDDEDMEARKKQLEALQAEHQAFPDEVDVPADSLGKDRFARYRGMKSFRTSPWDAKESLPMDYARLFQFDSFTNTQKRVLDEGKAADELWMETEETVLDGEYVASGTLVTLVLINVPVTALAARKDINRVCVLSSLLRHENRMSVLNFSLQRHLPSAEIPIKSKELLWFHCGFRRFQGHPIFSDQNLKADKHKFQRFMPTNGWTVASVYGPATFQPASLLLIHPNGTLLASGTLLNVDPDRIVLKRVVVTGTPVRVKRRKAVVRYMFHSPDDVRWFKPVELTTKHGMTGHIKESLGTHGDFKAIFNKPIKNHDTVCLNLYKRVYPKRVAPVTDA</sequence>
<dbReference type="Pfam" id="PF04950">
    <property type="entry name" value="RIBIOP_C"/>
    <property type="match status" value="1"/>
</dbReference>
<evidence type="ECO:0000256" key="1">
    <source>
        <dbReference type="ARBA" id="ARBA00004604"/>
    </source>
</evidence>
<dbReference type="GO" id="GO:0003924">
    <property type="term" value="F:GTPase activity"/>
    <property type="evidence" value="ECO:0007669"/>
    <property type="project" value="TreeGrafter"/>
</dbReference>
<dbReference type="InterPro" id="IPR007034">
    <property type="entry name" value="BMS1_TSR1_C"/>
</dbReference>
<keyword evidence="3" id="KW-0539">Nucleus</keyword>
<dbReference type="PROSITE" id="PS51714">
    <property type="entry name" value="G_BMS1"/>
    <property type="match status" value="1"/>
</dbReference>
<evidence type="ECO:0000256" key="2">
    <source>
        <dbReference type="ARBA" id="ARBA00022517"/>
    </source>
</evidence>
<dbReference type="InterPro" id="IPR030387">
    <property type="entry name" value="G_Bms1/Tsr1_dom"/>
</dbReference>
<dbReference type="PANTHER" id="PTHR12858:SF1">
    <property type="entry name" value="PRE-RRNA-PROCESSING PROTEIN TSR1 HOMOLOG"/>
    <property type="match status" value="1"/>
</dbReference>
<dbReference type="GO" id="GO:0000462">
    <property type="term" value="P:maturation of SSU-rRNA from tricistronic rRNA transcript (SSU-rRNA, 5.8S rRNA, LSU-rRNA)"/>
    <property type="evidence" value="ECO:0007669"/>
    <property type="project" value="TreeGrafter"/>
</dbReference>
<dbReference type="SMART" id="SM00785">
    <property type="entry name" value="AARP2CN"/>
    <property type="match status" value="1"/>
</dbReference>
<protein>
    <submittedName>
        <fullName evidence="8">Aste57867_13717 protein</fullName>
    </submittedName>
</protein>
<gene>
    <name evidence="8" type="primary">Aste57867_13717</name>
    <name evidence="7" type="ORF">As57867_013667</name>
    <name evidence="8" type="ORF">ASTE57867_13717</name>
</gene>
<reference evidence="8 9" key="1">
    <citation type="submission" date="2019-03" db="EMBL/GenBank/DDBJ databases">
        <authorList>
            <person name="Gaulin E."/>
            <person name="Dumas B."/>
        </authorList>
    </citation>
    <scope>NUCLEOTIDE SEQUENCE [LARGE SCALE GENOMIC DNA]</scope>
    <source>
        <strain evidence="8">CBS 568.67</strain>
    </source>
</reference>
<reference evidence="7" key="2">
    <citation type="submission" date="2019-06" db="EMBL/GenBank/DDBJ databases">
        <title>Genomics analysis of Aphanomyces spp. identifies a new class of oomycete effector associated with host adaptation.</title>
        <authorList>
            <person name="Gaulin E."/>
        </authorList>
    </citation>
    <scope>NUCLEOTIDE SEQUENCE</scope>
    <source>
        <strain evidence="7">CBS 578.67</strain>
    </source>
</reference>
<dbReference type="EMBL" id="VJMH01005478">
    <property type="protein sequence ID" value="KAF0695474.1"/>
    <property type="molecule type" value="Genomic_DNA"/>
</dbReference>
<dbReference type="OrthoDB" id="119302at2759"/>
<dbReference type="AlphaFoldDB" id="A0A485L103"/>
<evidence type="ECO:0000256" key="5">
    <source>
        <dbReference type="SAM" id="MobiDB-lite"/>
    </source>
</evidence>
<name>A0A485L103_9STRA</name>
<dbReference type="GO" id="GO:0034511">
    <property type="term" value="F:U3 snoRNA binding"/>
    <property type="evidence" value="ECO:0007669"/>
    <property type="project" value="TreeGrafter"/>
</dbReference>
<keyword evidence="9" id="KW-1185">Reference proteome</keyword>
<comment type="similarity">
    <text evidence="4">Belongs to the TRAFAC class translation factor GTPase superfamily. Bms1-like GTPase family. TSR1 subfamily.</text>
</comment>
<accession>A0A485L103</accession>
<evidence type="ECO:0000256" key="4">
    <source>
        <dbReference type="ARBA" id="ARBA00038288"/>
    </source>
</evidence>
<dbReference type="SMART" id="SM01362">
    <property type="entry name" value="DUF663"/>
    <property type="match status" value="1"/>
</dbReference>
<evidence type="ECO:0000313" key="7">
    <source>
        <dbReference type="EMBL" id="KAF0695474.1"/>
    </source>
</evidence>
<organism evidence="8 9">
    <name type="scientific">Aphanomyces stellatus</name>
    <dbReference type="NCBI Taxonomy" id="120398"/>
    <lineage>
        <taxon>Eukaryota</taxon>
        <taxon>Sar</taxon>
        <taxon>Stramenopiles</taxon>
        <taxon>Oomycota</taxon>
        <taxon>Saprolegniomycetes</taxon>
        <taxon>Saprolegniales</taxon>
        <taxon>Verrucalvaceae</taxon>
        <taxon>Aphanomyces</taxon>
    </lineage>
</organism>
<dbReference type="Pfam" id="PF22298">
    <property type="entry name" value="Tsr1_G-like"/>
    <property type="match status" value="1"/>
</dbReference>
<evidence type="ECO:0000313" key="9">
    <source>
        <dbReference type="Proteomes" id="UP000332933"/>
    </source>
</evidence>
<dbReference type="GO" id="GO:0030688">
    <property type="term" value="C:preribosome, small subunit precursor"/>
    <property type="evidence" value="ECO:0007669"/>
    <property type="project" value="TreeGrafter"/>
</dbReference>
<dbReference type="Pfam" id="PF08142">
    <property type="entry name" value="AARP2CN"/>
    <property type="match status" value="1"/>
</dbReference>
<dbReference type="GO" id="GO:0000479">
    <property type="term" value="P:endonucleolytic cleavage of tricistronic rRNA transcript (SSU-rRNA, 5.8S rRNA, LSU-rRNA)"/>
    <property type="evidence" value="ECO:0007669"/>
    <property type="project" value="TreeGrafter"/>
</dbReference>
<dbReference type="GO" id="GO:0005730">
    <property type="term" value="C:nucleolus"/>
    <property type="evidence" value="ECO:0007669"/>
    <property type="project" value="UniProtKB-SubCell"/>
</dbReference>
<keyword evidence="2" id="KW-0690">Ribosome biogenesis</keyword>
<feature type="compositionally biased region" description="Basic residues" evidence="5">
    <location>
        <begin position="1"/>
        <end position="22"/>
    </location>
</feature>
<dbReference type="Proteomes" id="UP000332933">
    <property type="component" value="Unassembled WGS sequence"/>
</dbReference>
<feature type="domain" description="Bms1-type G" evidence="6">
    <location>
        <begin position="84"/>
        <end position="247"/>
    </location>
</feature>
<dbReference type="EMBL" id="CAADRA010005499">
    <property type="protein sequence ID" value="VFT90550.1"/>
    <property type="molecule type" value="Genomic_DNA"/>
</dbReference>
<feature type="region of interest" description="Disordered" evidence="5">
    <location>
        <begin position="1"/>
        <end position="40"/>
    </location>
</feature>
<evidence type="ECO:0000259" key="6">
    <source>
        <dbReference type="PROSITE" id="PS51714"/>
    </source>
</evidence>
<evidence type="ECO:0000256" key="3">
    <source>
        <dbReference type="ARBA" id="ARBA00023242"/>
    </source>
</evidence>
<evidence type="ECO:0000313" key="8">
    <source>
        <dbReference type="EMBL" id="VFT90550.1"/>
    </source>
</evidence>